<organism evidence="1 2">
    <name type="scientific">Pendulispora brunnea</name>
    <dbReference type="NCBI Taxonomy" id="2905690"/>
    <lineage>
        <taxon>Bacteria</taxon>
        <taxon>Pseudomonadati</taxon>
        <taxon>Myxococcota</taxon>
        <taxon>Myxococcia</taxon>
        <taxon>Myxococcales</taxon>
        <taxon>Sorangiineae</taxon>
        <taxon>Pendulisporaceae</taxon>
        <taxon>Pendulispora</taxon>
    </lineage>
</organism>
<dbReference type="PROSITE" id="PS51257">
    <property type="entry name" value="PROKAR_LIPOPROTEIN"/>
    <property type="match status" value="1"/>
</dbReference>
<accession>A0ABZ2KD18</accession>
<proteinExistence type="predicted"/>
<name>A0ABZ2KD18_9BACT</name>
<gene>
    <name evidence="1" type="ORF">LZC95_06590</name>
</gene>
<dbReference type="Proteomes" id="UP001379533">
    <property type="component" value="Chromosome"/>
</dbReference>
<evidence type="ECO:0008006" key="3">
    <source>
        <dbReference type="Google" id="ProtNLM"/>
    </source>
</evidence>
<keyword evidence="2" id="KW-1185">Reference proteome</keyword>
<dbReference type="RefSeq" id="WP_394847122.1">
    <property type="nucleotide sequence ID" value="NZ_CP089982.1"/>
</dbReference>
<evidence type="ECO:0000313" key="2">
    <source>
        <dbReference type="Proteomes" id="UP001379533"/>
    </source>
</evidence>
<evidence type="ECO:0000313" key="1">
    <source>
        <dbReference type="EMBL" id="WXA96506.1"/>
    </source>
</evidence>
<protein>
    <recommendedName>
        <fullName evidence="3">Lipoprotein</fullName>
    </recommendedName>
</protein>
<sequence>MHGIRRTIILVAVCAAAVFGTACKKETRWDQAAATTTSEARAQAREEAGLPPVAEVKQTKGAAFNKLFPDDGTDGYKRVFTQEKEGFAEAKLQKDGKDVATLSLADSVNDDEAKAKFAKSTDKVDSYPLVTVGKNQSALLVKDRYQVKISSQTLDASARKALFSKFDLNGIAKL</sequence>
<dbReference type="EMBL" id="CP089982">
    <property type="protein sequence ID" value="WXA96506.1"/>
    <property type="molecule type" value="Genomic_DNA"/>
</dbReference>
<reference evidence="1 2" key="1">
    <citation type="submission" date="2021-12" db="EMBL/GenBank/DDBJ databases">
        <title>Discovery of the Pendulisporaceae a myxobacterial family with distinct sporulation behavior and unique specialized metabolism.</title>
        <authorList>
            <person name="Garcia R."/>
            <person name="Popoff A."/>
            <person name="Bader C.D."/>
            <person name="Loehr J."/>
            <person name="Walesch S."/>
            <person name="Walt C."/>
            <person name="Boldt J."/>
            <person name="Bunk B."/>
            <person name="Haeckl F.J.F.P.J."/>
            <person name="Gunesch A.P."/>
            <person name="Birkelbach J."/>
            <person name="Nuebel U."/>
            <person name="Pietschmann T."/>
            <person name="Bach T."/>
            <person name="Mueller R."/>
        </authorList>
    </citation>
    <scope>NUCLEOTIDE SEQUENCE [LARGE SCALE GENOMIC DNA]</scope>
    <source>
        <strain evidence="1 2">MSr12523</strain>
    </source>
</reference>